<keyword evidence="2" id="KW-1185">Reference proteome</keyword>
<sequence>MKTFEKIFITLVLLSTMLAKSQQVDWNRINSETAINIINAQNTDPSLQTSSVSQVVQIGDLNNADLRINSKTNIMVQQFGDQNSIYFNNAFSSKEAKTAITTQGDNNIVDITGTNSISDKMHLNVQGDNMAVFMRNY</sequence>
<evidence type="ECO:0000313" key="1">
    <source>
        <dbReference type="EMBL" id="MCU7619013.1"/>
    </source>
</evidence>
<name>A0ABT2WAM8_9FLAO</name>
<comment type="caution">
    <text evidence="1">The sequence shown here is derived from an EMBL/GenBank/DDBJ whole genome shotgun (WGS) entry which is preliminary data.</text>
</comment>
<protein>
    <recommendedName>
        <fullName evidence="3">Curlin</fullName>
    </recommendedName>
</protein>
<proteinExistence type="predicted"/>
<gene>
    <name evidence="1" type="ORF">NZ698_17685</name>
</gene>
<dbReference type="EMBL" id="JAOTEM010000005">
    <property type="protein sequence ID" value="MCU7619013.1"/>
    <property type="molecule type" value="Genomic_DNA"/>
</dbReference>
<accession>A0ABT2WAM8</accession>
<evidence type="ECO:0000313" key="2">
    <source>
        <dbReference type="Proteomes" id="UP001208649"/>
    </source>
</evidence>
<reference evidence="2" key="1">
    <citation type="submission" date="2023-07" db="EMBL/GenBank/DDBJ databases">
        <title>Chryseobacterium sp. strain PBS4-4 Genome sequencing and assembly.</title>
        <authorList>
            <person name="Jung Y."/>
        </authorList>
    </citation>
    <scope>NUCLEOTIDE SEQUENCE [LARGE SCALE GENOMIC DNA]</scope>
    <source>
        <strain evidence="2">PBS4-4</strain>
    </source>
</reference>
<organism evidence="1 2">
    <name type="scientific">Chryseobacterium edaphi</name>
    <dbReference type="NCBI Taxonomy" id="2976532"/>
    <lineage>
        <taxon>Bacteria</taxon>
        <taxon>Pseudomonadati</taxon>
        <taxon>Bacteroidota</taxon>
        <taxon>Flavobacteriia</taxon>
        <taxon>Flavobacteriales</taxon>
        <taxon>Weeksellaceae</taxon>
        <taxon>Chryseobacterium group</taxon>
        <taxon>Chryseobacterium</taxon>
    </lineage>
</organism>
<evidence type="ECO:0008006" key="3">
    <source>
        <dbReference type="Google" id="ProtNLM"/>
    </source>
</evidence>
<dbReference type="RefSeq" id="WP_263004574.1">
    <property type="nucleotide sequence ID" value="NZ_JAOTEM010000005.1"/>
</dbReference>
<dbReference type="Proteomes" id="UP001208649">
    <property type="component" value="Unassembled WGS sequence"/>
</dbReference>